<gene>
    <name evidence="2" type="ORF">M406DRAFT_330544</name>
</gene>
<sequence>MKVKSFPRLRPHLRHVHIPDLPPLYAPRFIPANIRDYLESQILQQRQTAEQDSDAGASPDPNSILRDYESQRTWLRKASPPPTVLSFTRRPTYILPKSILEPQSSSAVNRVTESLRNQIRITFPEPPGWQSTPWRPLWDMDKEEQELTHNPLDHEWDPSVAIMPCAEPMFFGPGQLSLWPVIDVQDQIQATSPILTRDEFVRILERTTIKVLRRNYGIKSFAIPGSPGVWVESALPSCSERSDLNGHSKRTAPQRNENIRRIATIHAEIVNNITRFGTSIHVGQPWPAADASKDMNNPWARLGQADITTSIAAELAHMNPRPQLFCLKQETILEQDENGEEKKQWMPWNNLTTLFSDEAVDGVEATPYSQVLLRPGLTQPAPMGLDNRDLSASWACAFARQLGMRHGVVDYLSIVQPGSGLKTNLTTSDRDVGFTSRAVGEGFWHNAPSDQVEVPTIQLKENELVKQQMIQDTLRVASKDSQLVPSIAEPIAVSWPMYYKELTRILDLSIRGNLLDTRLRQLVQEELEDMKVKKTRKPLTESMTMVQSMAELRRQRAVQLPRAYTDTIGVPDIAITRETYAIARYTQATNTR</sequence>
<evidence type="ECO:0000256" key="1">
    <source>
        <dbReference type="SAM" id="MobiDB-lite"/>
    </source>
</evidence>
<dbReference type="Proteomes" id="UP000803844">
    <property type="component" value="Unassembled WGS sequence"/>
</dbReference>
<reference evidence="2" key="1">
    <citation type="journal article" date="2020" name="Phytopathology">
        <title>Genome sequence of the chestnut blight fungus Cryphonectria parasitica EP155: A fundamental resource for an archetypical invasive plant pathogen.</title>
        <authorList>
            <person name="Crouch J.A."/>
            <person name="Dawe A."/>
            <person name="Aerts A."/>
            <person name="Barry K."/>
            <person name="Churchill A.C.L."/>
            <person name="Grimwood J."/>
            <person name="Hillman B."/>
            <person name="Milgroom M.G."/>
            <person name="Pangilinan J."/>
            <person name="Smith M."/>
            <person name="Salamov A."/>
            <person name="Schmutz J."/>
            <person name="Yadav J."/>
            <person name="Grigoriev I.V."/>
            <person name="Nuss D."/>
        </authorList>
    </citation>
    <scope>NUCLEOTIDE SEQUENCE</scope>
    <source>
        <strain evidence="2">EP155</strain>
    </source>
</reference>
<dbReference type="RefSeq" id="XP_040775155.1">
    <property type="nucleotide sequence ID" value="XM_040920535.1"/>
</dbReference>
<dbReference type="SUPFAM" id="SSF55681">
    <property type="entry name" value="Class II aaRS and biotin synthetases"/>
    <property type="match status" value="1"/>
</dbReference>
<evidence type="ECO:0000313" key="2">
    <source>
        <dbReference type="EMBL" id="KAF3764194.1"/>
    </source>
</evidence>
<dbReference type="Gene3D" id="3.30.930.10">
    <property type="entry name" value="Bira Bifunctional Protein, Domain 2"/>
    <property type="match status" value="1"/>
</dbReference>
<dbReference type="OrthoDB" id="10009520at2759"/>
<organism evidence="2 3">
    <name type="scientific">Cryphonectria parasitica (strain ATCC 38755 / EP155)</name>
    <dbReference type="NCBI Taxonomy" id="660469"/>
    <lineage>
        <taxon>Eukaryota</taxon>
        <taxon>Fungi</taxon>
        <taxon>Dikarya</taxon>
        <taxon>Ascomycota</taxon>
        <taxon>Pezizomycotina</taxon>
        <taxon>Sordariomycetes</taxon>
        <taxon>Sordariomycetidae</taxon>
        <taxon>Diaporthales</taxon>
        <taxon>Cryphonectriaceae</taxon>
        <taxon>Cryphonectria-Endothia species complex</taxon>
        <taxon>Cryphonectria</taxon>
    </lineage>
</organism>
<dbReference type="GeneID" id="63837664"/>
<name>A0A9P5CMB4_CRYP1</name>
<comment type="caution">
    <text evidence="2">The sequence shown here is derived from an EMBL/GenBank/DDBJ whole genome shotgun (WGS) entry which is preliminary data.</text>
</comment>
<accession>A0A9P5CMB4</accession>
<feature type="region of interest" description="Disordered" evidence="1">
    <location>
        <begin position="44"/>
        <end position="65"/>
    </location>
</feature>
<keyword evidence="3" id="KW-1185">Reference proteome</keyword>
<dbReference type="AlphaFoldDB" id="A0A9P5CMB4"/>
<protein>
    <submittedName>
        <fullName evidence="2">Uncharacterized protein</fullName>
    </submittedName>
</protein>
<dbReference type="EMBL" id="MU032348">
    <property type="protein sequence ID" value="KAF3764194.1"/>
    <property type="molecule type" value="Genomic_DNA"/>
</dbReference>
<proteinExistence type="predicted"/>
<dbReference type="InterPro" id="IPR045864">
    <property type="entry name" value="aa-tRNA-synth_II/BPL/LPL"/>
</dbReference>
<evidence type="ECO:0000313" key="3">
    <source>
        <dbReference type="Proteomes" id="UP000803844"/>
    </source>
</evidence>